<evidence type="ECO:0000313" key="1">
    <source>
        <dbReference type="EMBL" id="KAJ7782297.1"/>
    </source>
</evidence>
<comment type="caution">
    <text evidence="1">The sequence shown here is derived from an EMBL/GenBank/DDBJ whole genome shotgun (WGS) entry which is preliminary data.</text>
</comment>
<dbReference type="EMBL" id="JARJLG010000003">
    <property type="protein sequence ID" value="KAJ7782297.1"/>
    <property type="molecule type" value="Genomic_DNA"/>
</dbReference>
<sequence>QGKTVLPAAHRPKQVGDWIQRARKGTPPISDLEGFIEEWWKWWTSMNPGWRRVNGTLVQEGAGSWEPLECPGPNGFLSMLACLKWWRMEVPDDTDDWKKAVGDVAWVLAEMLQ</sequence>
<accession>A0AAD7NZT5</accession>
<dbReference type="AlphaFoldDB" id="A0AAD7NZT5"/>
<evidence type="ECO:0000313" key="2">
    <source>
        <dbReference type="Proteomes" id="UP001215280"/>
    </source>
</evidence>
<reference evidence="1" key="1">
    <citation type="submission" date="2023-03" db="EMBL/GenBank/DDBJ databases">
        <title>Massive genome expansion in bonnet fungi (Mycena s.s.) driven by repeated elements and novel gene families across ecological guilds.</title>
        <authorList>
            <consortium name="Lawrence Berkeley National Laboratory"/>
            <person name="Harder C.B."/>
            <person name="Miyauchi S."/>
            <person name="Viragh M."/>
            <person name="Kuo A."/>
            <person name="Thoen E."/>
            <person name="Andreopoulos B."/>
            <person name="Lu D."/>
            <person name="Skrede I."/>
            <person name="Drula E."/>
            <person name="Henrissat B."/>
            <person name="Morin E."/>
            <person name="Kohler A."/>
            <person name="Barry K."/>
            <person name="LaButti K."/>
            <person name="Morin E."/>
            <person name="Salamov A."/>
            <person name="Lipzen A."/>
            <person name="Mereny Z."/>
            <person name="Hegedus B."/>
            <person name="Baldrian P."/>
            <person name="Stursova M."/>
            <person name="Weitz H."/>
            <person name="Taylor A."/>
            <person name="Grigoriev I.V."/>
            <person name="Nagy L.G."/>
            <person name="Martin F."/>
            <person name="Kauserud H."/>
        </authorList>
    </citation>
    <scope>NUCLEOTIDE SEQUENCE</scope>
    <source>
        <strain evidence="1">CBHHK188m</strain>
    </source>
</reference>
<organism evidence="1 2">
    <name type="scientific">Mycena maculata</name>
    <dbReference type="NCBI Taxonomy" id="230809"/>
    <lineage>
        <taxon>Eukaryota</taxon>
        <taxon>Fungi</taxon>
        <taxon>Dikarya</taxon>
        <taxon>Basidiomycota</taxon>
        <taxon>Agaricomycotina</taxon>
        <taxon>Agaricomycetes</taxon>
        <taxon>Agaricomycetidae</taxon>
        <taxon>Agaricales</taxon>
        <taxon>Marasmiineae</taxon>
        <taxon>Mycenaceae</taxon>
        <taxon>Mycena</taxon>
    </lineage>
</organism>
<dbReference type="Proteomes" id="UP001215280">
    <property type="component" value="Unassembled WGS sequence"/>
</dbReference>
<name>A0AAD7NZT5_9AGAR</name>
<keyword evidence="2" id="KW-1185">Reference proteome</keyword>
<gene>
    <name evidence="1" type="ORF">DFH07DRAFT_728272</name>
</gene>
<protein>
    <submittedName>
        <fullName evidence="1">Uncharacterized protein</fullName>
    </submittedName>
</protein>
<feature type="non-terminal residue" evidence="1">
    <location>
        <position position="1"/>
    </location>
</feature>
<proteinExistence type="predicted"/>